<proteinExistence type="predicted"/>
<dbReference type="EMBL" id="SULG01000050">
    <property type="protein sequence ID" value="TLD41399.1"/>
    <property type="molecule type" value="Genomic_DNA"/>
</dbReference>
<dbReference type="AlphaFoldDB" id="A0A533QAN5"/>
<comment type="caution">
    <text evidence="1">The sequence shown here is derived from an EMBL/GenBank/DDBJ whole genome shotgun (WGS) entry which is preliminary data.</text>
</comment>
<evidence type="ECO:0000313" key="1">
    <source>
        <dbReference type="EMBL" id="TLD41399.1"/>
    </source>
</evidence>
<accession>A0A533QAN5</accession>
<reference evidence="1 2" key="1">
    <citation type="submission" date="2019-04" db="EMBL/GenBank/DDBJ databases">
        <title>Genome of a novel bacterium Candidatus Jettenia ecosi reconstructed from metagenome of an anammox bioreactor.</title>
        <authorList>
            <person name="Mardanov A.V."/>
            <person name="Beletsky A.V."/>
            <person name="Ravin N.V."/>
            <person name="Botchkova E.A."/>
            <person name="Litti Y.V."/>
            <person name="Nozhevnikova A.N."/>
        </authorList>
    </citation>
    <scope>NUCLEOTIDE SEQUENCE [LARGE SCALE GENOMIC DNA]</scope>
    <source>
        <strain evidence="1">J2</strain>
    </source>
</reference>
<sequence>MLCVIGDYMTQLQAQQTNNNFTGIVFKKTGNFWIDNGIVGLYSILISHQAHFEQLFGMQLSPLEADTLIVGVNQKCADSFFAELKRLLIESFVYETNNYGFYYDQAGKQFVLSRKRDLRTDKKYYFQGFVPKPDGKIPLKGLSVSVHKELENFLVKNKTYKLSIENEIPTSKMIFALSNKTIVNSDMLRPGRKPCSFCGDRFKKLISLDRMHFPLLVGFPNLKTFYSNLDSEFRLCGKCSLAALAGSYKSYFSIHNAYLSCFILYDPDLSEIYRLQSEAGSLTGNPYGNFDKQSVITTYLYETLFVFLFFLFEKLRCDGKQEWFNRVTTKKIIGILALKQGNTVIVEHMVEFSRITELFVFFEKSRNLSLTGRGKKEAIEWTAFLNALYNKTDENSVLRNHICERILNFTKTNDLLEEYLFRSERTNKNLFYFIRLYNKEVAGMEESMITLCAAIGGEIGRKSKAKDTKGFLYAIRNCRCQSEFIKILSQIQFPLEISYTRNLFDSLQEENWEDYKSLISIFAANQFFYNPKKEDTENE</sequence>
<gene>
    <name evidence="1" type="ORF">JETT_2356</name>
</gene>
<evidence type="ECO:0000313" key="2">
    <source>
        <dbReference type="Proteomes" id="UP000319783"/>
    </source>
</evidence>
<name>A0A533QAN5_9BACT</name>
<organism evidence="1 2">
    <name type="scientific">Candidatus Jettenia ecosi</name>
    <dbReference type="NCBI Taxonomy" id="2494326"/>
    <lineage>
        <taxon>Bacteria</taxon>
        <taxon>Pseudomonadati</taxon>
        <taxon>Planctomycetota</taxon>
        <taxon>Candidatus Brocadiia</taxon>
        <taxon>Candidatus Brocadiales</taxon>
        <taxon>Candidatus Brocadiaceae</taxon>
        <taxon>Candidatus Jettenia</taxon>
    </lineage>
</organism>
<protein>
    <submittedName>
        <fullName evidence="1">Uncharacterized protein</fullName>
    </submittedName>
</protein>
<dbReference type="Proteomes" id="UP000319783">
    <property type="component" value="Unassembled WGS sequence"/>
</dbReference>